<keyword evidence="6" id="KW-1185">Reference proteome</keyword>
<comment type="subcellular location">
    <subcellularLocation>
        <location evidence="1 2">Nucleus</location>
    </subcellularLocation>
</comment>
<dbReference type="EMBL" id="JAGEUA010000011">
    <property type="protein sequence ID" value="KAL0962082.1"/>
    <property type="molecule type" value="Genomic_DNA"/>
</dbReference>
<dbReference type="PANTHER" id="PTHR47060:SF1">
    <property type="entry name" value="HOMEOBOX PROTEIN NOBOX"/>
    <property type="match status" value="1"/>
</dbReference>
<dbReference type="GO" id="GO:0005634">
    <property type="term" value="C:nucleus"/>
    <property type="evidence" value="ECO:0007669"/>
    <property type="project" value="UniProtKB-SubCell"/>
</dbReference>
<feature type="region of interest" description="Disordered" evidence="3">
    <location>
        <begin position="138"/>
        <end position="157"/>
    </location>
</feature>
<feature type="compositionally biased region" description="Basic and acidic residues" evidence="3">
    <location>
        <begin position="64"/>
        <end position="73"/>
    </location>
</feature>
<proteinExistence type="predicted"/>
<dbReference type="Pfam" id="PF00046">
    <property type="entry name" value="Homeodomain"/>
    <property type="match status" value="1"/>
</dbReference>
<reference evidence="5 6" key="1">
    <citation type="submission" date="2024-06" db="EMBL/GenBank/DDBJ databases">
        <authorList>
            <person name="Pan Q."/>
            <person name="Wen M."/>
            <person name="Jouanno E."/>
            <person name="Zahm M."/>
            <person name="Klopp C."/>
            <person name="Cabau C."/>
            <person name="Louis A."/>
            <person name="Berthelot C."/>
            <person name="Parey E."/>
            <person name="Roest Crollius H."/>
            <person name="Montfort J."/>
            <person name="Robinson-Rechavi M."/>
            <person name="Bouchez O."/>
            <person name="Lampietro C."/>
            <person name="Lopez Roques C."/>
            <person name="Donnadieu C."/>
            <person name="Postlethwait J."/>
            <person name="Bobe J."/>
            <person name="Verreycken H."/>
            <person name="Guiguen Y."/>
        </authorList>
    </citation>
    <scope>NUCLEOTIDE SEQUENCE [LARGE SCALE GENOMIC DNA]</scope>
    <source>
        <strain evidence="5">Up_M1</strain>
        <tissue evidence="5">Testis</tissue>
    </source>
</reference>
<evidence type="ECO:0000256" key="2">
    <source>
        <dbReference type="RuleBase" id="RU000682"/>
    </source>
</evidence>
<feature type="region of interest" description="Disordered" evidence="3">
    <location>
        <begin position="622"/>
        <end position="645"/>
    </location>
</feature>
<evidence type="ECO:0000313" key="5">
    <source>
        <dbReference type="EMBL" id="KAL0962082.1"/>
    </source>
</evidence>
<keyword evidence="1 2" id="KW-0371">Homeobox</keyword>
<feature type="region of interest" description="Disordered" evidence="3">
    <location>
        <begin position="1"/>
        <end position="107"/>
    </location>
</feature>
<dbReference type="PROSITE" id="PS50071">
    <property type="entry name" value="HOMEOBOX_2"/>
    <property type="match status" value="1"/>
</dbReference>
<protein>
    <recommendedName>
        <fullName evidence="4">Homeobox domain-containing protein</fullName>
    </recommendedName>
</protein>
<evidence type="ECO:0000313" key="6">
    <source>
        <dbReference type="Proteomes" id="UP001557470"/>
    </source>
</evidence>
<dbReference type="Proteomes" id="UP001557470">
    <property type="component" value="Unassembled WGS sequence"/>
</dbReference>
<evidence type="ECO:0000256" key="3">
    <source>
        <dbReference type="SAM" id="MobiDB-lite"/>
    </source>
</evidence>
<feature type="compositionally biased region" description="Polar residues" evidence="3">
    <location>
        <begin position="220"/>
        <end position="232"/>
    </location>
</feature>
<dbReference type="InterPro" id="IPR001356">
    <property type="entry name" value="HD"/>
</dbReference>
<dbReference type="GO" id="GO:0003677">
    <property type="term" value="F:DNA binding"/>
    <property type="evidence" value="ECO:0007669"/>
    <property type="project" value="UniProtKB-UniRule"/>
</dbReference>
<accession>A0ABD0WD07</accession>
<feature type="compositionally biased region" description="Acidic residues" evidence="3">
    <location>
        <begin position="74"/>
        <end position="87"/>
    </location>
</feature>
<feature type="domain" description="Homeobox" evidence="4">
    <location>
        <begin position="155"/>
        <end position="215"/>
    </location>
</feature>
<keyword evidence="1 2" id="KW-0238">DNA-binding</keyword>
<feature type="compositionally biased region" description="Polar residues" evidence="3">
    <location>
        <begin position="371"/>
        <end position="380"/>
    </location>
</feature>
<dbReference type="Gene3D" id="1.10.10.60">
    <property type="entry name" value="Homeodomain-like"/>
    <property type="match status" value="1"/>
</dbReference>
<feature type="compositionally biased region" description="Pro residues" evidence="3">
    <location>
        <begin position="337"/>
        <end position="348"/>
    </location>
</feature>
<dbReference type="InterPro" id="IPR042988">
    <property type="entry name" value="NOBOX"/>
</dbReference>
<feature type="region of interest" description="Disordered" evidence="3">
    <location>
        <begin position="329"/>
        <end position="381"/>
    </location>
</feature>
<dbReference type="SMART" id="SM00389">
    <property type="entry name" value="HOX"/>
    <property type="match status" value="1"/>
</dbReference>
<dbReference type="CDD" id="cd00086">
    <property type="entry name" value="homeodomain"/>
    <property type="match status" value="1"/>
</dbReference>
<feature type="region of interest" description="Disordered" evidence="3">
    <location>
        <begin position="213"/>
        <end position="265"/>
    </location>
</feature>
<sequence>MTIRREEEEEEEGEKWNEGHIEGSEKEQEKEKTSLLQPEKKNGGRDEDGVEESVEEMEQDEGEVSERRLRPEKEVDEEGGVADDEPPAPDPQALVPNGVKRPHNVSPSPALQVKMTRVYGTRRSIRYSARGRGQVPPLPLLPAVTMGGPPPMPPLTKKKTRTLYSTDQLEQLEGMFQEEHYPDAEKRKEIATIVGVTPQRIMVWFQNRRAKWRKAGRSTVKPQQKQTCNSPKEPTPNPTPALASNPHPRLAPGHTTPFLPPPGLCLPHPPSSQVLPSYSTLLASLASSPAGRSAGVGDVGLKPVEHLPPIMYSPPPLRRATLPLLTTLLNSTNPAPSASPTPQTPQPAPTSTSPHFMDVLDSNPHTHPPNKGTQGLSLQTDPGCLFEYSSDTMSTSSVNVDPQHYLTTSSVNVDPQQYLTTSSVNVDPQQYLTTSSVNVDPQHYLTSSQQGGATVSFQLQPQASRLAYLTPSPYLNPQNPEGSSLPPSYLTFGPGGRPGVVTYGAGSYFPTQTGGGQILVQSGIHGGITTYQSYPWDQMYSQRSQLPTTTLGGRDPTTSYPSGIFYPYPHTHSQRTTHTSVQAQALPAASTLRFLHPRGAVAPQTRRPTPPLASLDPPTIVKSETESPPQIHSSHFHCDFSPIPF</sequence>
<dbReference type="SUPFAM" id="SSF46689">
    <property type="entry name" value="Homeodomain-like"/>
    <property type="match status" value="1"/>
</dbReference>
<evidence type="ECO:0000256" key="1">
    <source>
        <dbReference type="PROSITE-ProRule" id="PRU00108"/>
    </source>
</evidence>
<dbReference type="AlphaFoldDB" id="A0ABD0WD07"/>
<feature type="DNA-binding region" description="Homeobox" evidence="1">
    <location>
        <begin position="157"/>
        <end position="216"/>
    </location>
</feature>
<gene>
    <name evidence="5" type="ORF">UPYG_G00335450</name>
</gene>
<name>A0ABD0WD07_UMBPY</name>
<feature type="compositionally biased region" description="Acidic residues" evidence="3">
    <location>
        <begin position="48"/>
        <end position="63"/>
    </location>
</feature>
<feature type="compositionally biased region" description="Basic and acidic residues" evidence="3">
    <location>
        <begin position="14"/>
        <end position="47"/>
    </location>
</feature>
<organism evidence="5 6">
    <name type="scientific">Umbra pygmaea</name>
    <name type="common">Eastern mudminnow</name>
    <dbReference type="NCBI Taxonomy" id="75934"/>
    <lineage>
        <taxon>Eukaryota</taxon>
        <taxon>Metazoa</taxon>
        <taxon>Chordata</taxon>
        <taxon>Craniata</taxon>
        <taxon>Vertebrata</taxon>
        <taxon>Euteleostomi</taxon>
        <taxon>Actinopterygii</taxon>
        <taxon>Neopterygii</taxon>
        <taxon>Teleostei</taxon>
        <taxon>Protacanthopterygii</taxon>
        <taxon>Esociformes</taxon>
        <taxon>Umbridae</taxon>
        <taxon>Umbra</taxon>
    </lineage>
</organism>
<dbReference type="InterPro" id="IPR009057">
    <property type="entry name" value="Homeodomain-like_sf"/>
</dbReference>
<evidence type="ECO:0000259" key="4">
    <source>
        <dbReference type="PROSITE" id="PS50071"/>
    </source>
</evidence>
<comment type="caution">
    <text evidence="5">The sequence shown here is derived from an EMBL/GenBank/DDBJ whole genome shotgun (WGS) entry which is preliminary data.</text>
</comment>
<keyword evidence="1 2" id="KW-0539">Nucleus</keyword>
<dbReference type="PANTHER" id="PTHR47060">
    <property type="entry name" value="HOMEOBOX PROTEIN NOBOX"/>
    <property type="match status" value="1"/>
</dbReference>